<dbReference type="CDD" id="cd02236">
    <property type="entry name" value="cupin_CV2614-like"/>
    <property type="match status" value="1"/>
</dbReference>
<reference evidence="2 3" key="1">
    <citation type="submission" date="2024-08" db="EMBL/GenBank/DDBJ databases">
        <authorList>
            <person name="Ishaq N."/>
        </authorList>
    </citation>
    <scope>NUCLEOTIDE SEQUENCE [LARGE SCALE GENOMIC DNA]</scope>
    <source>
        <strain evidence="2 3">JCM 30400</strain>
    </source>
</reference>
<accession>A0ABV4NKX5</accession>
<dbReference type="InterPro" id="IPR013096">
    <property type="entry name" value="Cupin_2"/>
</dbReference>
<proteinExistence type="predicted"/>
<dbReference type="SUPFAM" id="SSF51182">
    <property type="entry name" value="RmlC-like cupins"/>
    <property type="match status" value="1"/>
</dbReference>
<evidence type="ECO:0000259" key="1">
    <source>
        <dbReference type="Pfam" id="PF07883"/>
    </source>
</evidence>
<comment type="caution">
    <text evidence="2">The sequence shown here is derived from an EMBL/GenBank/DDBJ whole genome shotgun (WGS) entry which is preliminary data.</text>
</comment>
<organism evidence="2 3">
    <name type="scientific">Microbulbifer echini</name>
    <dbReference type="NCBI Taxonomy" id="1529067"/>
    <lineage>
        <taxon>Bacteria</taxon>
        <taxon>Pseudomonadati</taxon>
        <taxon>Pseudomonadota</taxon>
        <taxon>Gammaproteobacteria</taxon>
        <taxon>Cellvibrionales</taxon>
        <taxon>Microbulbiferaceae</taxon>
        <taxon>Microbulbifer</taxon>
    </lineage>
</organism>
<dbReference type="Pfam" id="PF07883">
    <property type="entry name" value="Cupin_2"/>
    <property type="match status" value="1"/>
</dbReference>
<dbReference type="Gene3D" id="2.60.120.10">
    <property type="entry name" value="Jelly Rolls"/>
    <property type="match status" value="1"/>
</dbReference>
<dbReference type="InterPro" id="IPR014710">
    <property type="entry name" value="RmlC-like_jellyroll"/>
</dbReference>
<dbReference type="EMBL" id="JBGMEL010000004">
    <property type="protein sequence ID" value="MFA0789990.1"/>
    <property type="molecule type" value="Genomic_DNA"/>
</dbReference>
<name>A0ABV4NKX5_9GAMM</name>
<gene>
    <name evidence="2" type="ORF">ACCI51_05480</name>
</gene>
<dbReference type="InterPro" id="IPR011051">
    <property type="entry name" value="RmlC_Cupin_sf"/>
</dbReference>
<keyword evidence="3" id="KW-1185">Reference proteome</keyword>
<protein>
    <submittedName>
        <fullName evidence="2">Cupin domain-containing protein</fullName>
    </submittedName>
</protein>
<feature type="domain" description="Cupin type-2" evidence="1">
    <location>
        <begin position="62"/>
        <end position="130"/>
    </location>
</feature>
<sequence length="151" mass="17048">MIMRISNNFIFFTLFLTFTYNAESQTDIGAVKFETLVASSKDWEGHKLPEMRPGQQELTIVRVTIPPGKQMPVHKHPVLNGVYIEKGTLTIVLPGQKETLTLGEGKAFIEVTNKWHYGRNDGKDPVIIVLFYSGPEGEPTTIFKNPDEKLQ</sequence>
<dbReference type="Proteomes" id="UP001569414">
    <property type="component" value="Unassembled WGS sequence"/>
</dbReference>
<dbReference type="RefSeq" id="WP_299581250.1">
    <property type="nucleotide sequence ID" value="NZ_JBGMEL010000004.1"/>
</dbReference>
<evidence type="ECO:0000313" key="2">
    <source>
        <dbReference type="EMBL" id="MFA0789990.1"/>
    </source>
</evidence>
<evidence type="ECO:0000313" key="3">
    <source>
        <dbReference type="Proteomes" id="UP001569414"/>
    </source>
</evidence>